<dbReference type="OrthoDB" id="302966at2759"/>
<dbReference type="OMA" id="PRWKKCP"/>
<dbReference type="SUPFAM" id="SSF57850">
    <property type="entry name" value="RING/U-box"/>
    <property type="match status" value="1"/>
</dbReference>
<evidence type="ECO:0000256" key="3">
    <source>
        <dbReference type="ARBA" id="ARBA00022723"/>
    </source>
</evidence>
<feature type="compositionally biased region" description="Polar residues" evidence="7">
    <location>
        <begin position="88"/>
        <end position="98"/>
    </location>
</feature>
<protein>
    <submittedName>
        <fullName evidence="9">RING finger domain protein</fullName>
    </submittedName>
</protein>
<feature type="compositionally biased region" description="Basic and acidic residues" evidence="7">
    <location>
        <begin position="691"/>
        <end position="709"/>
    </location>
</feature>
<feature type="compositionally biased region" description="Low complexity" evidence="7">
    <location>
        <begin position="675"/>
        <end position="688"/>
    </location>
</feature>
<gene>
    <name evidence="9" type="ORF">ACLA_027440</name>
</gene>
<keyword evidence="3" id="KW-0479">Metal-binding</keyword>
<evidence type="ECO:0000259" key="8">
    <source>
        <dbReference type="PROSITE" id="PS50089"/>
    </source>
</evidence>
<dbReference type="Proteomes" id="UP000006701">
    <property type="component" value="Unassembled WGS sequence"/>
</dbReference>
<dbReference type="InterPro" id="IPR039739">
    <property type="entry name" value="MAG2/RNF10"/>
</dbReference>
<dbReference type="eggNOG" id="KOG2164">
    <property type="taxonomic scope" value="Eukaryota"/>
</dbReference>
<evidence type="ECO:0000256" key="7">
    <source>
        <dbReference type="SAM" id="MobiDB-lite"/>
    </source>
</evidence>
<accession>A1CQV1</accession>
<dbReference type="PANTHER" id="PTHR12983:SF9">
    <property type="entry name" value="E3 UBIQUITIN-PROTEIN LIGASE RNF10"/>
    <property type="match status" value="1"/>
</dbReference>
<feature type="compositionally biased region" description="Basic and acidic residues" evidence="7">
    <location>
        <begin position="577"/>
        <end position="599"/>
    </location>
</feature>
<dbReference type="GO" id="GO:0005737">
    <property type="term" value="C:cytoplasm"/>
    <property type="evidence" value="ECO:0007669"/>
    <property type="project" value="UniProtKB-SubCell"/>
</dbReference>
<dbReference type="PROSITE" id="PS50089">
    <property type="entry name" value="ZF_RING_2"/>
    <property type="match status" value="1"/>
</dbReference>
<feature type="region of interest" description="Disordered" evidence="7">
    <location>
        <begin position="1"/>
        <end position="98"/>
    </location>
</feature>
<dbReference type="FunFam" id="3.30.40.10:FF:000512">
    <property type="entry name" value="RING finger domain protein"/>
    <property type="match status" value="1"/>
</dbReference>
<dbReference type="EMBL" id="DS027059">
    <property type="protein sequence ID" value="EAW08022.1"/>
    <property type="molecule type" value="Genomic_DNA"/>
</dbReference>
<reference evidence="9 10" key="1">
    <citation type="journal article" date="2008" name="PLoS Genet.">
        <title>Genomic islands in the pathogenic filamentous fungus Aspergillus fumigatus.</title>
        <authorList>
            <person name="Fedorova N.D."/>
            <person name="Khaldi N."/>
            <person name="Joardar V.S."/>
            <person name="Maiti R."/>
            <person name="Amedeo P."/>
            <person name="Anderson M.J."/>
            <person name="Crabtree J."/>
            <person name="Silva J.C."/>
            <person name="Badger J.H."/>
            <person name="Albarraq A."/>
            <person name="Angiuoli S."/>
            <person name="Bussey H."/>
            <person name="Bowyer P."/>
            <person name="Cotty P.J."/>
            <person name="Dyer P.S."/>
            <person name="Egan A."/>
            <person name="Galens K."/>
            <person name="Fraser-Liggett C.M."/>
            <person name="Haas B.J."/>
            <person name="Inman J.M."/>
            <person name="Kent R."/>
            <person name="Lemieux S."/>
            <person name="Malavazi I."/>
            <person name="Orvis J."/>
            <person name="Roemer T."/>
            <person name="Ronning C.M."/>
            <person name="Sundaram J.P."/>
            <person name="Sutton G."/>
            <person name="Turner G."/>
            <person name="Venter J.C."/>
            <person name="White O.R."/>
            <person name="Whitty B.R."/>
            <person name="Youngman P."/>
            <person name="Wolfe K.H."/>
            <person name="Goldman G.H."/>
            <person name="Wortman J.R."/>
            <person name="Jiang B."/>
            <person name="Denning D.W."/>
            <person name="Nierman W.C."/>
        </authorList>
    </citation>
    <scope>NUCLEOTIDE SEQUENCE [LARGE SCALE GENOMIC DNA]</scope>
    <source>
        <strain evidence="10">ATCC 1007 / CBS 513.65 / DSM 816 / NCTC 3887 / NRRL 1</strain>
    </source>
</reference>
<name>A1CQV1_ASPCL</name>
<dbReference type="InterPro" id="IPR001841">
    <property type="entry name" value="Znf_RING"/>
</dbReference>
<dbReference type="GeneID" id="4701758"/>
<feature type="region of interest" description="Disordered" evidence="7">
    <location>
        <begin position="362"/>
        <end position="387"/>
    </location>
</feature>
<keyword evidence="4 6" id="KW-0863">Zinc-finger</keyword>
<keyword evidence="2" id="KW-0963">Cytoplasm</keyword>
<keyword evidence="5" id="KW-0862">Zinc</keyword>
<dbReference type="PANTHER" id="PTHR12983">
    <property type="entry name" value="RING FINGER 10 FAMILY MEMBER"/>
    <property type="match status" value="1"/>
</dbReference>
<dbReference type="PROSITE" id="PS00518">
    <property type="entry name" value="ZF_RING_1"/>
    <property type="match status" value="1"/>
</dbReference>
<feature type="domain" description="RING-type" evidence="8">
    <location>
        <begin position="186"/>
        <end position="236"/>
    </location>
</feature>
<feature type="compositionally biased region" description="Polar residues" evidence="7">
    <location>
        <begin position="1"/>
        <end position="28"/>
    </location>
</feature>
<comment type="subcellular location">
    <subcellularLocation>
        <location evidence="1">Cytoplasm</location>
    </subcellularLocation>
</comment>
<evidence type="ECO:0000256" key="4">
    <source>
        <dbReference type="ARBA" id="ARBA00022771"/>
    </source>
</evidence>
<dbReference type="GO" id="GO:0000976">
    <property type="term" value="F:transcription cis-regulatory region binding"/>
    <property type="evidence" value="ECO:0007669"/>
    <property type="project" value="TreeGrafter"/>
</dbReference>
<dbReference type="InterPro" id="IPR018957">
    <property type="entry name" value="Znf_C3HC4_RING-type"/>
</dbReference>
<dbReference type="InterPro" id="IPR017907">
    <property type="entry name" value="Znf_RING_CS"/>
</dbReference>
<dbReference type="Pfam" id="PF00097">
    <property type="entry name" value="zf-C3HC4"/>
    <property type="match status" value="1"/>
</dbReference>
<proteinExistence type="predicted"/>
<dbReference type="RefSeq" id="XP_001269448.1">
    <property type="nucleotide sequence ID" value="XM_001269447.1"/>
</dbReference>
<feature type="region of interest" description="Disordered" evidence="7">
    <location>
        <begin position="568"/>
        <end position="745"/>
    </location>
</feature>
<evidence type="ECO:0000313" key="9">
    <source>
        <dbReference type="EMBL" id="EAW08022.1"/>
    </source>
</evidence>
<dbReference type="VEuPathDB" id="FungiDB:ACLA_027440"/>
<dbReference type="Gene3D" id="3.30.40.10">
    <property type="entry name" value="Zinc/RING finger domain, C3HC4 (zinc finger)"/>
    <property type="match status" value="1"/>
</dbReference>
<keyword evidence="10" id="KW-1185">Reference proteome</keyword>
<feature type="region of interest" description="Disordered" evidence="7">
    <location>
        <begin position="444"/>
        <end position="473"/>
    </location>
</feature>
<evidence type="ECO:0000313" key="10">
    <source>
        <dbReference type="Proteomes" id="UP000006701"/>
    </source>
</evidence>
<feature type="compositionally biased region" description="Polar residues" evidence="7">
    <location>
        <begin position="736"/>
        <end position="745"/>
    </location>
</feature>
<organism evidence="9 10">
    <name type="scientific">Aspergillus clavatus (strain ATCC 1007 / CBS 513.65 / DSM 816 / NCTC 3887 / NRRL 1 / QM 1276 / 107)</name>
    <dbReference type="NCBI Taxonomy" id="344612"/>
    <lineage>
        <taxon>Eukaryota</taxon>
        <taxon>Fungi</taxon>
        <taxon>Dikarya</taxon>
        <taxon>Ascomycota</taxon>
        <taxon>Pezizomycotina</taxon>
        <taxon>Eurotiomycetes</taxon>
        <taxon>Eurotiomycetidae</taxon>
        <taxon>Eurotiales</taxon>
        <taxon>Aspergillaceae</taxon>
        <taxon>Aspergillus</taxon>
        <taxon>Aspergillus subgen. Fumigati</taxon>
    </lineage>
</organism>
<feature type="compositionally biased region" description="Low complexity" evidence="7">
    <location>
        <begin position="634"/>
        <end position="644"/>
    </location>
</feature>
<dbReference type="GO" id="GO:0045944">
    <property type="term" value="P:positive regulation of transcription by RNA polymerase II"/>
    <property type="evidence" value="ECO:0007669"/>
    <property type="project" value="TreeGrafter"/>
</dbReference>
<dbReference type="STRING" id="344612.A1CQV1"/>
<dbReference type="CDD" id="cd16536">
    <property type="entry name" value="RING-HC_RNF10"/>
    <property type="match status" value="1"/>
</dbReference>
<dbReference type="AlphaFoldDB" id="A1CQV1"/>
<dbReference type="GO" id="GO:0008270">
    <property type="term" value="F:zinc ion binding"/>
    <property type="evidence" value="ECO:0007669"/>
    <property type="project" value="UniProtKB-KW"/>
</dbReference>
<dbReference type="KEGG" id="act:ACLA_027440"/>
<dbReference type="SMART" id="SM00184">
    <property type="entry name" value="RING"/>
    <property type="match status" value="1"/>
</dbReference>
<dbReference type="InterPro" id="IPR013083">
    <property type="entry name" value="Znf_RING/FYVE/PHD"/>
</dbReference>
<evidence type="ECO:0000256" key="1">
    <source>
        <dbReference type="ARBA" id="ARBA00004496"/>
    </source>
</evidence>
<evidence type="ECO:0000256" key="5">
    <source>
        <dbReference type="ARBA" id="ARBA00022833"/>
    </source>
</evidence>
<dbReference type="HOGENOM" id="CLU_011811_1_0_1"/>
<evidence type="ECO:0000256" key="6">
    <source>
        <dbReference type="PROSITE-ProRule" id="PRU00175"/>
    </source>
</evidence>
<evidence type="ECO:0000256" key="2">
    <source>
        <dbReference type="ARBA" id="ARBA00022490"/>
    </source>
</evidence>
<sequence>MSSNPGQTPTSSKTVNIPNQSVSATFHSTPAVDSGHQRRAGGSGSFGAGLALRNPSYPRNNQARKSQYKRQRPPRLLDDDEYNENAVMRSTTSRKGQTSITHLMNFSLPPRPQYQPPPRNSRRYASWGLGSGYHAMDKARYVHANYRFIVHPGRNYHAQAANADVHLDWDSVLQVLVSAQTQSASCPICLSTPVAPRMARCGHIFCLPCLIRYMHSTDDDNSVPEKKARWKKCPICWDSIYISETRPVRWFRGQEGDIPVEGGDVVLRLVKREPGSTLALPRDGAESLKSGEDVPWYHVAEVPDYARIMKGGEDYMNSQYDAEVDDLQRQQVEDELLFGDDTTWTRRAIAAINDAKAKIQGIGNPPEVARPPSALRSAEEHGSVQPASKDALLEGLQHTNEQEMGMPGISVLSSSTPTDLTVAPNPMIEMDHVSDTMAKVKLNSIPEGKSKQKDPGTGRASLTGDRGRETNGSRLSEHPFYFYQALPQFYLSSLDIRILKAAFGEYATFPATILPRVERISTGHIVDDELRKRVKYLGHLPQGCEVNFLECDWRDVVVSEVLEQFSSEIGKRRKRNREKEAREEKDRLRAEKDEEEKRWAAARRRRSSAGVTDPPFSVGDFQPLSNDPTPAGFPPFEASSSSTSPPGPSSQFAAAGSPSTSPPGTRTVWGTAVVPSLSEPSGLPSGLPRSDGWRQDWEDELFAHQERELLAQTALEGSQPSSSGGGRKKKNKKITLMSTNIQRGA</sequence>